<dbReference type="InterPro" id="IPR050832">
    <property type="entry name" value="Bact_Acetyltransf"/>
</dbReference>
<accession>A0A0M8QJX3</accession>
<keyword evidence="2" id="KW-0012">Acyltransferase</keyword>
<dbReference type="PANTHER" id="PTHR43877:SF2">
    <property type="entry name" value="AMINOALKYLPHOSPHONATE N-ACETYLTRANSFERASE-RELATED"/>
    <property type="match status" value="1"/>
</dbReference>
<dbReference type="PROSITE" id="PS51186">
    <property type="entry name" value="GNAT"/>
    <property type="match status" value="1"/>
</dbReference>
<dbReference type="InterPro" id="IPR016181">
    <property type="entry name" value="Acyl_CoA_acyltransferase"/>
</dbReference>
<comment type="caution">
    <text evidence="4">The sequence shown here is derived from an EMBL/GenBank/DDBJ whole genome shotgun (WGS) entry which is preliminary data.</text>
</comment>
<dbReference type="GO" id="GO:0016747">
    <property type="term" value="F:acyltransferase activity, transferring groups other than amino-acyl groups"/>
    <property type="evidence" value="ECO:0007669"/>
    <property type="project" value="InterPro"/>
</dbReference>
<dbReference type="EMBL" id="LGCN01000251">
    <property type="protein sequence ID" value="KOT29177.1"/>
    <property type="molecule type" value="Genomic_DNA"/>
</dbReference>
<evidence type="ECO:0000313" key="5">
    <source>
        <dbReference type="Proteomes" id="UP000037773"/>
    </source>
</evidence>
<gene>
    <name evidence="4" type="ORF">ADK41_34575</name>
</gene>
<dbReference type="AlphaFoldDB" id="A0A0M8QJX3"/>
<name>A0A0M8QJX3_9ACTN</name>
<dbReference type="Proteomes" id="UP000037773">
    <property type="component" value="Unassembled WGS sequence"/>
</dbReference>
<evidence type="ECO:0000313" key="4">
    <source>
        <dbReference type="EMBL" id="KOT29177.1"/>
    </source>
</evidence>
<dbReference type="PATRIC" id="fig|36816.3.peg.7516"/>
<evidence type="ECO:0000256" key="1">
    <source>
        <dbReference type="ARBA" id="ARBA00022679"/>
    </source>
</evidence>
<keyword evidence="5" id="KW-1185">Reference proteome</keyword>
<organism evidence="4 5">
    <name type="scientific">Streptomyces caelestis</name>
    <dbReference type="NCBI Taxonomy" id="36816"/>
    <lineage>
        <taxon>Bacteria</taxon>
        <taxon>Bacillati</taxon>
        <taxon>Actinomycetota</taxon>
        <taxon>Actinomycetes</taxon>
        <taxon>Kitasatosporales</taxon>
        <taxon>Streptomycetaceae</taxon>
        <taxon>Streptomyces</taxon>
    </lineage>
</organism>
<sequence length="183" mass="18755">MRLPGGPAAGAGPGPRGDLRVSAAFTVRVAEEPADREACFAVRKEVFVAEQGVPEDIEYDAYDAGAVHVLAVGQDGTPLGTGRLLHGGAAAAKNGGDPAVGSLGRLAVTRRARGLGVGAALVRAIEDAARAQGLTAVDLHAQTHALGFYERLGYEAYGPEFPDAGIPHRAMRRVLPAGLRTAG</sequence>
<reference evidence="4 5" key="1">
    <citation type="submission" date="2015-07" db="EMBL/GenBank/DDBJ databases">
        <authorList>
            <person name="Noorani M."/>
        </authorList>
    </citation>
    <scope>NUCLEOTIDE SEQUENCE [LARGE SCALE GENOMIC DNA]</scope>
    <source>
        <strain evidence="4 5">NRRL B-24567</strain>
    </source>
</reference>
<dbReference type="SUPFAM" id="SSF55729">
    <property type="entry name" value="Acyl-CoA N-acyltransferases (Nat)"/>
    <property type="match status" value="1"/>
</dbReference>
<dbReference type="PANTHER" id="PTHR43877">
    <property type="entry name" value="AMINOALKYLPHOSPHONATE N-ACETYLTRANSFERASE-RELATED-RELATED"/>
    <property type="match status" value="1"/>
</dbReference>
<proteinExistence type="predicted"/>
<dbReference type="Gene3D" id="3.40.630.30">
    <property type="match status" value="1"/>
</dbReference>
<evidence type="ECO:0000256" key="2">
    <source>
        <dbReference type="ARBA" id="ARBA00023315"/>
    </source>
</evidence>
<dbReference type="InterPro" id="IPR000182">
    <property type="entry name" value="GNAT_dom"/>
</dbReference>
<protein>
    <submittedName>
        <fullName evidence="4">Acetyltransferase</fullName>
    </submittedName>
</protein>
<keyword evidence="1 4" id="KW-0808">Transferase</keyword>
<feature type="domain" description="N-acetyltransferase" evidence="3">
    <location>
        <begin position="25"/>
        <end position="176"/>
    </location>
</feature>
<dbReference type="CDD" id="cd04301">
    <property type="entry name" value="NAT_SF"/>
    <property type="match status" value="1"/>
</dbReference>
<dbReference type="Pfam" id="PF13673">
    <property type="entry name" value="Acetyltransf_10"/>
    <property type="match status" value="1"/>
</dbReference>
<evidence type="ECO:0000259" key="3">
    <source>
        <dbReference type="PROSITE" id="PS51186"/>
    </source>
</evidence>